<dbReference type="GO" id="GO:0005506">
    <property type="term" value="F:iron ion binding"/>
    <property type="evidence" value="ECO:0007669"/>
    <property type="project" value="InterPro"/>
</dbReference>
<keyword evidence="4 8" id="KW-0479">Metal-binding</keyword>
<dbReference type="GO" id="GO:0016705">
    <property type="term" value="F:oxidoreductase activity, acting on paired donors, with incorporation or reduction of molecular oxygen"/>
    <property type="evidence" value="ECO:0007669"/>
    <property type="project" value="InterPro"/>
</dbReference>
<evidence type="ECO:0000256" key="8">
    <source>
        <dbReference type="PIRSR" id="PIRSR602403-1"/>
    </source>
</evidence>
<gene>
    <name evidence="12" type="ORF">HK097_003359</name>
</gene>
<evidence type="ECO:0000256" key="4">
    <source>
        <dbReference type="ARBA" id="ARBA00022723"/>
    </source>
</evidence>
<organism evidence="12 13">
    <name type="scientific">Rhizophlyctis rosea</name>
    <dbReference type="NCBI Taxonomy" id="64517"/>
    <lineage>
        <taxon>Eukaryota</taxon>
        <taxon>Fungi</taxon>
        <taxon>Fungi incertae sedis</taxon>
        <taxon>Chytridiomycota</taxon>
        <taxon>Chytridiomycota incertae sedis</taxon>
        <taxon>Chytridiomycetes</taxon>
        <taxon>Rhizophlyctidales</taxon>
        <taxon>Rhizophlyctidaceae</taxon>
        <taxon>Rhizophlyctis</taxon>
    </lineage>
</organism>
<dbReference type="GO" id="GO:0020037">
    <property type="term" value="F:heme binding"/>
    <property type="evidence" value="ECO:0007669"/>
    <property type="project" value="InterPro"/>
</dbReference>
<feature type="domain" description="ATP-dependent DNA ligase family profile" evidence="11">
    <location>
        <begin position="236"/>
        <end position="313"/>
    </location>
</feature>
<evidence type="ECO:0000256" key="10">
    <source>
        <dbReference type="SAM" id="Phobius"/>
    </source>
</evidence>
<dbReference type="PANTHER" id="PTHR24286:SF24">
    <property type="entry name" value="LANOSTEROL 14-ALPHA DEMETHYLASE"/>
    <property type="match status" value="1"/>
</dbReference>
<evidence type="ECO:0000256" key="5">
    <source>
        <dbReference type="ARBA" id="ARBA00023002"/>
    </source>
</evidence>
<dbReference type="GO" id="GO:0006281">
    <property type="term" value="P:DNA repair"/>
    <property type="evidence" value="ECO:0007669"/>
    <property type="project" value="InterPro"/>
</dbReference>
<sequence length="510" mass="56700">MSTQWKLPVVLPSTIRLPSTWSEAGPYIAGAAVVAAVPLAVSLFNFMDPVLRKLIFGGDFDYAAIRDERLSKGRAYKSLGIVGRQWVLTGEHAAKWLLWEQKHNVLAGTSPGIESVVGGSIITQNGAAHANTRRLMTPAFRSDVIRSYVPGVLKTTLNEMEYWATVSAKGNYLDIENELKQLALRFALTLLIGAEIPDEEHELSGQLAKSYEHLFDGTLPWPIGNWDGKQKSKEAREKILKDVEAIIEKRLERLATGYQPTDMDPLWLLIKAKDEDGNSLSIPELANHALLLVIAGHETTARILGSFAIKCIQHPTILARIREEQDALKKGSANITEADLKCMPYLDAVFREIERLEPPVPFTSRVAMKDLIYTPIDNKKPVVIEKGSTISWDMGSTNRDPLSYPNPDSFMPERWLTPATTTTTDEAEASDLGTIKISNYKLATFGAGHRVCMGMMFARMEMLVVGAVLVRDYEFSEVKPGSKIQKDLPIFLNKKVGAMVRFNKRSVGNY</sequence>
<dbReference type="PROSITE" id="PS00086">
    <property type="entry name" value="CYTOCHROME_P450"/>
    <property type="match status" value="1"/>
</dbReference>
<dbReference type="Gene3D" id="1.10.630.10">
    <property type="entry name" value="Cytochrome P450"/>
    <property type="match status" value="1"/>
</dbReference>
<dbReference type="AlphaFoldDB" id="A0AAD5SGM4"/>
<dbReference type="EMBL" id="JADGJD010000179">
    <property type="protein sequence ID" value="KAJ3053794.1"/>
    <property type="molecule type" value="Genomic_DNA"/>
</dbReference>
<proteinExistence type="inferred from homology"/>
<evidence type="ECO:0000256" key="1">
    <source>
        <dbReference type="ARBA" id="ARBA00001971"/>
    </source>
</evidence>
<evidence type="ECO:0000313" key="12">
    <source>
        <dbReference type="EMBL" id="KAJ3053794.1"/>
    </source>
</evidence>
<protein>
    <recommendedName>
        <fullName evidence="11">ATP-dependent DNA ligase family profile domain-containing protein</fullName>
    </recommendedName>
</protein>
<keyword evidence="6 8" id="KW-0408">Iron</keyword>
<dbReference type="PANTHER" id="PTHR24286">
    <property type="entry name" value="CYTOCHROME P450 26"/>
    <property type="match status" value="1"/>
</dbReference>
<keyword evidence="3 8" id="KW-0349">Heme</keyword>
<evidence type="ECO:0000256" key="9">
    <source>
        <dbReference type="RuleBase" id="RU000461"/>
    </source>
</evidence>
<comment type="cofactor">
    <cofactor evidence="1 8">
        <name>heme</name>
        <dbReference type="ChEBI" id="CHEBI:30413"/>
    </cofactor>
</comment>
<dbReference type="GO" id="GO:0006310">
    <property type="term" value="P:DNA recombination"/>
    <property type="evidence" value="ECO:0007669"/>
    <property type="project" value="InterPro"/>
</dbReference>
<keyword evidence="13" id="KW-1185">Reference proteome</keyword>
<dbReference type="InterPro" id="IPR036396">
    <property type="entry name" value="Cyt_P450_sf"/>
</dbReference>
<dbReference type="GO" id="GO:0003910">
    <property type="term" value="F:DNA ligase (ATP) activity"/>
    <property type="evidence" value="ECO:0007669"/>
    <property type="project" value="InterPro"/>
</dbReference>
<evidence type="ECO:0000256" key="2">
    <source>
        <dbReference type="ARBA" id="ARBA00010617"/>
    </source>
</evidence>
<evidence type="ECO:0000256" key="6">
    <source>
        <dbReference type="ARBA" id="ARBA00023004"/>
    </source>
</evidence>
<dbReference type="InterPro" id="IPR012310">
    <property type="entry name" value="DNA_ligase_ATP-dep_cent"/>
</dbReference>
<dbReference type="GO" id="GO:0005524">
    <property type="term" value="F:ATP binding"/>
    <property type="evidence" value="ECO:0007669"/>
    <property type="project" value="InterPro"/>
</dbReference>
<keyword evidence="10" id="KW-0472">Membrane</keyword>
<name>A0AAD5SGM4_9FUNG</name>
<evidence type="ECO:0000256" key="7">
    <source>
        <dbReference type="ARBA" id="ARBA00023033"/>
    </source>
</evidence>
<dbReference type="PRINTS" id="PR00465">
    <property type="entry name" value="EP450IV"/>
</dbReference>
<dbReference type="InterPro" id="IPR002403">
    <property type="entry name" value="Cyt_P450_E_grp-IV"/>
</dbReference>
<evidence type="ECO:0000259" key="11">
    <source>
        <dbReference type="PROSITE" id="PS50160"/>
    </source>
</evidence>
<keyword evidence="10" id="KW-0812">Transmembrane</keyword>
<feature type="transmembrane region" description="Helical" evidence="10">
    <location>
        <begin position="27"/>
        <end position="46"/>
    </location>
</feature>
<dbReference type="InterPro" id="IPR001128">
    <property type="entry name" value="Cyt_P450"/>
</dbReference>
<evidence type="ECO:0000256" key="3">
    <source>
        <dbReference type="ARBA" id="ARBA00022617"/>
    </source>
</evidence>
<dbReference type="GO" id="GO:0016125">
    <property type="term" value="P:sterol metabolic process"/>
    <property type="evidence" value="ECO:0007669"/>
    <property type="project" value="TreeGrafter"/>
</dbReference>
<dbReference type="Proteomes" id="UP001212841">
    <property type="component" value="Unassembled WGS sequence"/>
</dbReference>
<accession>A0AAD5SGM4</accession>
<keyword evidence="7 9" id="KW-0503">Monooxygenase</keyword>
<dbReference type="PRINTS" id="PR00385">
    <property type="entry name" value="P450"/>
</dbReference>
<keyword evidence="5 9" id="KW-0560">Oxidoreductase</keyword>
<dbReference type="SUPFAM" id="SSF48264">
    <property type="entry name" value="Cytochrome P450"/>
    <property type="match status" value="1"/>
</dbReference>
<comment type="similarity">
    <text evidence="2 9">Belongs to the cytochrome P450 family.</text>
</comment>
<keyword evidence="10" id="KW-1133">Transmembrane helix</keyword>
<comment type="caution">
    <text evidence="12">The sequence shown here is derived from an EMBL/GenBank/DDBJ whole genome shotgun (WGS) entry which is preliminary data.</text>
</comment>
<dbReference type="GO" id="GO:0004497">
    <property type="term" value="F:monooxygenase activity"/>
    <property type="evidence" value="ECO:0007669"/>
    <property type="project" value="UniProtKB-KW"/>
</dbReference>
<dbReference type="Pfam" id="PF00067">
    <property type="entry name" value="p450"/>
    <property type="match status" value="1"/>
</dbReference>
<reference evidence="12" key="1">
    <citation type="submission" date="2020-05" db="EMBL/GenBank/DDBJ databases">
        <title>Phylogenomic resolution of chytrid fungi.</title>
        <authorList>
            <person name="Stajich J.E."/>
            <person name="Amses K."/>
            <person name="Simmons R."/>
            <person name="Seto K."/>
            <person name="Myers J."/>
            <person name="Bonds A."/>
            <person name="Quandt C.A."/>
            <person name="Barry K."/>
            <person name="Liu P."/>
            <person name="Grigoriev I."/>
            <person name="Longcore J.E."/>
            <person name="James T.Y."/>
        </authorList>
    </citation>
    <scope>NUCLEOTIDE SEQUENCE</scope>
    <source>
        <strain evidence="12">JEL0318</strain>
    </source>
</reference>
<dbReference type="PROSITE" id="PS50160">
    <property type="entry name" value="DNA_LIGASE_A3"/>
    <property type="match status" value="1"/>
</dbReference>
<feature type="binding site" description="axial binding residue" evidence="8">
    <location>
        <position position="452"/>
    </location>
    <ligand>
        <name>heme</name>
        <dbReference type="ChEBI" id="CHEBI:30413"/>
    </ligand>
    <ligandPart>
        <name>Fe</name>
        <dbReference type="ChEBI" id="CHEBI:18248"/>
    </ligandPart>
</feature>
<evidence type="ECO:0000313" key="13">
    <source>
        <dbReference type="Proteomes" id="UP001212841"/>
    </source>
</evidence>
<dbReference type="InterPro" id="IPR017972">
    <property type="entry name" value="Cyt_P450_CS"/>
</dbReference>